<dbReference type="Proteomes" id="UP000199679">
    <property type="component" value="Chromosome I"/>
</dbReference>
<dbReference type="RefSeq" id="WP_091376797.1">
    <property type="nucleotide sequence ID" value="NZ_LT629740.1"/>
</dbReference>
<dbReference type="InterPro" id="IPR029058">
    <property type="entry name" value="AB_hydrolase_fold"/>
</dbReference>
<accession>A0A1H2B3L4</accession>
<dbReference type="OrthoDB" id="9804993at2"/>
<dbReference type="EMBL" id="LT629740">
    <property type="protein sequence ID" value="SDT52768.1"/>
    <property type="molecule type" value="Genomic_DNA"/>
</dbReference>
<reference evidence="1 2" key="1">
    <citation type="submission" date="2016-10" db="EMBL/GenBank/DDBJ databases">
        <authorList>
            <person name="de Groot N.N."/>
        </authorList>
    </citation>
    <scope>NUCLEOTIDE SEQUENCE [LARGE SCALE GENOMIC DNA]</scope>
    <source>
        <strain evidence="1 2">MP1X4</strain>
    </source>
</reference>
<dbReference type="InterPro" id="IPR010662">
    <property type="entry name" value="RBBP9/YdeN"/>
</dbReference>
<dbReference type="Gene3D" id="3.40.50.1820">
    <property type="entry name" value="alpha/beta hydrolase"/>
    <property type="match status" value="1"/>
</dbReference>
<sequence length="177" mass="19736">MQTQPTTLILPGLGNSGPEHWQSIWEQKFNFTRVQQADWETPVCADWIENINNEVQKHYAANVILVGHSLACTTIAYWAQKFNVKIKGALLVAPSDTEADTYPPGTTGFSPVPLIKLPFRSIVVASTNDYYVTLERARHFADSWGSEWVNIGDAGHINSSSGLGEWHQGLELLKKLE</sequence>
<dbReference type="GO" id="GO:0016787">
    <property type="term" value="F:hydrolase activity"/>
    <property type="evidence" value="ECO:0007669"/>
    <property type="project" value="InterPro"/>
</dbReference>
<dbReference type="AlphaFoldDB" id="A0A1H2B3L4"/>
<keyword evidence="2" id="KW-1185">Reference proteome</keyword>
<proteinExistence type="predicted"/>
<dbReference type="SUPFAM" id="SSF53474">
    <property type="entry name" value="alpha/beta-Hydrolases"/>
    <property type="match status" value="1"/>
</dbReference>
<evidence type="ECO:0000313" key="2">
    <source>
        <dbReference type="Proteomes" id="UP000199679"/>
    </source>
</evidence>
<evidence type="ECO:0000313" key="1">
    <source>
        <dbReference type="EMBL" id="SDT52768.1"/>
    </source>
</evidence>
<name>A0A1H2B3L4_MUCMA</name>
<evidence type="ECO:0008006" key="3">
    <source>
        <dbReference type="Google" id="ProtNLM"/>
    </source>
</evidence>
<protein>
    <recommendedName>
        <fullName evidence="3">Alpha/beta hydrolase</fullName>
    </recommendedName>
</protein>
<dbReference type="STRING" id="652787.SAMN05216490_3888"/>
<dbReference type="Pfam" id="PF06821">
    <property type="entry name" value="Ser_hydrolase"/>
    <property type="match status" value="1"/>
</dbReference>
<organism evidence="1 2">
    <name type="scientific">Mucilaginibacter mallensis</name>
    <dbReference type="NCBI Taxonomy" id="652787"/>
    <lineage>
        <taxon>Bacteria</taxon>
        <taxon>Pseudomonadati</taxon>
        <taxon>Bacteroidota</taxon>
        <taxon>Sphingobacteriia</taxon>
        <taxon>Sphingobacteriales</taxon>
        <taxon>Sphingobacteriaceae</taxon>
        <taxon>Mucilaginibacter</taxon>
    </lineage>
</organism>
<gene>
    <name evidence="1" type="ORF">SAMN05216490_3888</name>
</gene>